<evidence type="ECO:0000256" key="1">
    <source>
        <dbReference type="ARBA" id="ARBA00001164"/>
    </source>
</evidence>
<dbReference type="Gene3D" id="3.20.20.70">
    <property type="entry name" value="Aldolase class I"/>
    <property type="match status" value="1"/>
</dbReference>
<dbReference type="STRING" id="1191523.MROS_1437"/>
<gene>
    <name evidence="9" type="primary">trpF</name>
    <name evidence="11" type="ordered locus">MROS_1437</name>
</gene>
<comment type="similarity">
    <text evidence="9">Belongs to the TrpF family.</text>
</comment>
<keyword evidence="8 9" id="KW-0413">Isomerase</keyword>
<dbReference type="GO" id="GO:0004640">
    <property type="term" value="F:phosphoribosylanthranilate isomerase activity"/>
    <property type="evidence" value="ECO:0007669"/>
    <property type="project" value="UniProtKB-UniRule"/>
</dbReference>
<dbReference type="EMBL" id="CP003557">
    <property type="protein sequence ID" value="AFN74674.1"/>
    <property type="molecule type" value="Genomic_DNA"/>
</dbReference>
<dbReference type="SUPFAM" id="SSF51366">
    <property type="entry name" value="Ribulose-phoshate binding barrel"/>
    <property type="match status" value="1"/>
</dbReference>
<dbReference type="InterPro" id="IPR013785">
    <property type="entry name" value="Aldolase_TIM"/>
</dbReference>
<evidence type="ECO:0000256" key="5">
    <source>
        <dbReference type="ARBA" id="ARBA00022605"/>
    </source>
</evidence>
<name>I6ZRH3_MELRP</name>
<dbReference type="Pfam" id="PF00697">
    <property type="entry name" value="PRAI"/>
    <property type="match status" value="1"/>
</dbReference>
<keyword evidence="5 9" id="KW-0028">Amino-acid biosynthesis</keyword>
<dbReference type="AlphaFoldDB" id="I6ZRH3"/>
<dbReference type="InterPro" id="IPR044643">
    <property type="entry name" value="TrpF_fam"/>
</dbReference>
<organism evidence="11 12">
    <name type="scientific">Melioribacter roseus (strain DSM 23840 / JCM 17771 / VKM B-2668 / P3M-2)</name>
    <dbReference type="NCBI Taxonomy" id="1191523"/>
    <lineage>
        <taxon>Bacteria</taxon>
        <taxon>Pseudomonadati</taxon>
        <taxon>Ignavibacteriota</taxon>
        <taxon>Ignavibacteria</taxon>
        <taxon>Ignavibacteriales</taxon>
        <taxon>Melioribacteraceae</taxon>
        <taxon>Melioribacter</taxon>
    </lineage>
</organism>
<dbReference type="UniPathway" id="UPA00035">
    <property type="reaction ID" value="UER00042"/>
</dbReference>
<evidence type="ECO:0000256" key="9">
    <source>
        <dbReference type="HAMAP-Rule" id="MF_00135"/>
    </source>
</evidence>
<dbReference type="InterPro" id="IPR001240">
    <property type="entry name" value="PRAI_dom"/>
</dbReference>
<dbReference type="eggNOG" id="COG0135">
    <property type="taxonomic scope" value="Bacteria"/>
</dbReference>
<reference evidence="11 12" key="1">
    <citation type="journal article" date="2013" name="PLoS ONE">
        <title>Genomic analysis of Melioribacter roseus, facultatively anaerobic organotrophic bacterium representing a novel deep lineage within Bacteriodetes/Chlorobi group.</title>
        <authorList>
            <person name="Kadnikov V.V."/>
            <person name="Mardanov A.V."/>
            <person name="Podosokorskaya O.A."/>
            <person name="Gavrilov S.N."/>
            <person name="Kublanov I.V."/>
            <person name="Beletsky A.V."/>
            <person name="Bonch-Osmolovskaya E.A."/>
            <person name="Ravin N.V."/>
        </authorList>
    </citation>
    <scope>NUCLEOTIDE SEQUENCE [LARGE SCALE GENOMIC DNA]</scope>
    <source>
        <strain evidence="12">JCM 17771 / P3M-2</strain>
    </source>
</reference>
<evidence type="ECO:0000313" key="11">
    <source>
        <dbReference type="EMBL" id="AFN74674.1"/>
    </source>
</evidence>
<comment type="catalytic activity">
    <reaction evidence="1 9">
        <text>N-(5-phospho-beta-D-ribosyl)anthranilate = 1-(2-carboxyphenylamino)-1-deoxy-D-ribulose 5-phosphate</text>
        <dbReference type="Rhea" id="RHEA:21540"/>
        <dbReference type="ChEBI" id="CHEBI:18277"/>
        <dbReference type="ChEBI" id="CHEBI:58613"/>
        <dbReference type="EC" id="5.3.1.24"/>
    </reaction>
</comment>
<evidence type="ECO:0000256" key="4">
    <source>
        <dbReference type="ARBA" id="ARBA00022272"/>
    </source>
</evidence>
<sequence>MHTRVKICCVNSIEEAWLAIEFGASAIGLVGKMPSGPGIIPDDLIRKIASEIPPPVSTFLLTSETSADKIVEHHSRTHTSAIQIVDEVETYVYASIRKALPSVKIVQVVHVTGEESIDKAVMISENVDLILLDSGNPNLKIKELGGTGRTHNWKISRKIVEQSTAPVFLAGGLNPENINRAIEEVNPFGVDVCSGVRTGGKLDPLKLEKFFAGIS</sequence>
<protein>
    <recommendedName>
        <fullName evidence="4 9">N-(5'-phosphoribosyl)anthranilate isomerase</fullName>
        <shortName evidence="9">PRAI</shortName>
        <ecNumber evidence="3 9">5.3.1.24</ecNumber>
    </recommendedName>
</protein>
<evidence type="ECO:0000256" key="6">
    <source>
        <dbReference type="ARBA" id="ARBA00022822"/>
    </source>
</evidence>
<evidence type="ECO:0000313" key="12">
    <source>
        <dbReference type="Proteomes" id="UP000009011"/>
    </source>
</evidence>
<dbReference type="PANTHER" id="PTHR42894">
    <property type="entry name" value="N-(5'-PHOSPHORIBOSYL)ANTHRANILATE ISOMERASE"/>
    <property type="match status" value="1"/>
</dbReference>
<dbReference type="HAMAP" id="MF_00135">
    <property type="entry name" value="PRAI"/>
    <property type="match status" value="1"/>
</dbReference>
<dbReference type="InterPro" id="IPR011060">
    <property type="entry name" value="RibuloseP-bd_barrel"/>
</dbReference>
<evidence type="ECO:0000256" key="3">
    <source>
        <dbReference type="ARBA" id="ARBA00012572"/>
    </source>
</evidence>
<evidence type="ECO:0000256" key="2">
    <source>
        <dbReference type="ARBA" id="ARBA00004664"/>
    </source>
</evidence>
<dbReference type="RefSeq" id="WP_014856108.1">
    <property type="nucleotide sequence ID" value="NC_018178.1"/>
</dbReference>
<dbReference type="PATRIC" id="fig|1191523.3.peg.1525"/>
<dbReference type="EC" id="5.3.1.24" evidence="3 9"/>
<keyword evidence="12" id="KW-1185">Reference proteome</keyword>
<evidence type="ECO:0000259" key="10">
    <source>
        <dbReference type="Pfam" id="PF00697"/>
    </source>
</evidence>
<dbReference type="GO" id="GO:0000162">
    <property type="term" value="P:L-tryptophan biosynthetic process"/>
    <property type="evidence" value="ECO:0007669"/>
    <property type="project" value="UniProtKB-UniRule"/>
</dbReference>
<proteinExistence type="inferred from homology"/>
<keyword evidence="6 9" id="KW-0822">Tryptophan biosynthesis</keyword>
<dbReference type="OrthoDB" id="9786954at2"/>
<dbReference type="KEGG" id="mro:MROS_1437"/>
<comment type="pathway">
    <text evidence="2 9">Amino-acid biosynthesis; L-tryptophan biosynthesis; L-tryptophan from chorismate: step 3/5.</text>
</comment>
<dbReference type="PANTHER" id="PTHR42894:SF1">
    <property type="entry name" value="N-(5'-PHOSPHORIBOSYL)ANTHRANILATE ISOMERASE"/>
    <property type="match status" value="1"/>
</dbReference>
<keyword evidence="7 9" id="KW-0057">Aromatic amino acid biosynthesis</keyword>
<dbReference type="HOGENOM" id="CLU_076364_2_1_10"/>
<feature type="domain" description="N-(5'phosphoribosyl) anthranilate isomerase (PRAI)" evidence="10">
    <location>
        <begin position="62"/>
        <end position="211"/>
    </location>
</feature>
<dbReference type="Proteomes" id="UP000009011">
    <property type="component" value="Chromosome"/>
</dbReference>
<accession>I6ZRH3</accession>
<evidence type="ECO:0000256" key="8">
    <source>
        <dbReference type="ARBA" id="ARBA00023235"/>
    </source>
</evidence>
<dbReference type="CDD" id="cd00405">
    <property type="entry name" value="PRAI"/>
    <property type="match status" value="1"/>
</dbReference>
<evidence type="ECO:0000256" key="7">
    <source>
        <dbReference type="ARBA" id="ARBA00023141"/>
    </source>
</evidence>